<reference evidence="1 2" key="1">
    <citation type="submission" date="2020-02" db="EMBL/GenBank/DDBJ databases">
        <title>Esox lucius (northern pike) genome, fEsoLuc1, primary haplotype.</title>
        <authorList>
            <person name="Myers G."/>
            <person name="Karagic N."/>
            <person name="Meyer A."/>
            <person name="Pippel M."/>
            <person name="Reichard M."/>
            <person name="Winkler S."/>
            <person name="Tracey A."/>
            <person name="Sims Y."/>
            <person name="Howe K."/>
            <person name="Rhie A."/>
            <person name="Formenti G."/>
            <person name="Durbin R."/>
            <person name="Fedrigo O."/>
            <person name="Jarvis E.D."/>
        </authorList>
    </citation>
    <scope>NUCLEOTIDE SEQUENCE [LARGE SCALE GENOMIC DNA]</scope>
</reference>
<organism evidence="1 2">
    <name type="scientific">Esox lucius</name>
    <name type="common">Northern pike</name>
    <dbReference type="NCBI Taxonomy" id="8010"/>
    <lineage>
        <taxon>Eukaryota</taxon>
        <taxon>Metazoa</taxon>
        <taxon>Chordata</taxon>
        <taxon>Craniata</taxon>
        <taxon>Vertebrata</taxon>
        <taxon>Euteleostomi</taxon>
        <taxon>Actinopterygii</taxon>
        <taxon>Neopterygii</taxon>
        <taxon>Teleostei</taxon>
        <taxon>Protacanthopterygii</taxon>
        <taxon>Esociformes</taxon>
        <taxon>Esocidae</taxon>
        <taxon>Esox</taxon>
    </lineage>
</organism>
<evidence type="ECO:0000313" key="2">
    <source>
        <dbReference type="Proteomes" id="UP000265140"/>
    </source>
</evidence>
<protein>
    <submittedName>
        <fullName evidence="1">Uncharacterized protein</fullName>
    </submittedName>
</protein>
<reference evidence="1" key="3">
    <citation type="submission" date="2025-09" db="UniProtKB">
        <authorList>
            <consortium name="Ensembl"/>
        </authorList>
    </citation>
    <scope>IDENTIFICATION</scope>
</reference>
<reference evidence="1" key="2">
    <citation type="submission" date="2025-08" db="UniProtKB">
        <authorList>
            <consortium name="Ensembl"/>
        </authorList>
    </citation>
    <scope>IDENTIFICATION</scope>
</reference>
<accession>A0AAY5KDS3</accession>
<dbReference type="AlphaFoldDB" id="A0AAY5KDS3"/>
<dbReference type="Proteomes" id="UP000265140">
    <property type="component" value="Chromosome 11"/>
</dbReference>
<sequence length="106" mass="12515">MPMLFMYIGKRSGPRTEGHLACRQSLTPLLLLMSQNCLLPILPPRDTLSRGRPSMTVEFGNEIHYKYYVHTHTHLHRTYIEPSTQITIRFYIDHCTFFFPFQKSLK</sequence>
<name>A0AAY5KDS3_ESOLU</name>
<evidence type="ECO:0000313" key="1">
    <source>
        <dbReference type="Ensembl" id="ENSELUP00000086901.1"/>
    </source>
</evidence>
<dbReference type="Ensembl" id="ENSELUT00000092618.1">
    <property type="protein sequence ID" value="ENSELUP00000086901.1"/>
    <property type="gene ID" value="ENSELUG00000039225.1"/>
</dbReference>
<keyword evidence="2" id="KW-1185">Reference proteome</keyword>
<proteinExistence type="predicted"/>